<dbReference type="PANTHER" id="PTHR10587:SF125">
    <property type="entry name" value="POLYSACCHARIDE DEACETYLASE YHEN-RELATED"/>
    <property type="match status" value="1"/>
</dbReference>
<comment type="caution">
    <text evidence="3">The sequence shown here is derived from an EMBL/GenBank/DDBJ whole genome shotgun (WGS) entry which is preliminary data.</text>
</comment>
<dbReference type="GO" id="GO:0005975">
    <property type="term" value="P:carbohydrate metabolic process"/>
    <property type="evidence" value="ECO:0007669"/>
    <property type="project" value="InterPro"/>
</dbReference>
<name>A0A8J7VYY6_9FIRM</name>
<evidence type="ECO:0000313" key="4">
    <source>
        <dbReference type="Proteomes" id="UP000675664"/>
    </source>
</evidence>
<gene>
    <name evidence="3" type="ORF">KCX82_05360</name>
</gene>
<evidence type="ECO:0000313" key="3">
    <source>
        <dbReference type="EMBL" id="MBR0597289.1"/>
    </source>
</evidence>
<keyword evidence="1" id="KW-0812">Transmembrane</keyword>
<keyword evidence="1" id="KW-0472">Membrane</keyword>
<feature type="domain" description="NodB homology" evidence="2">
    <location>
        <begin position="89"/>
        <end position="278"/>
    </location>
</feature>
<accession>A0A8J7VYY6</accession>
<dbReference type="PANTHER" id="PTHR10587">
    <property type="entry name" value="GLYCOSYL TRANSFERASE-RELATED"/>
    <property type="match status" value="1"/>
</dbReference>
<dbReference type="EMBL" id="JAGSND010000002">
    <property type="protein sequence ID" value="MBR0597289.1"/>
    <property type="molecule type" value="Genomic_DNA"/>
</dbReference>
<protein>
    <submittedName>
        <fullName evidence="3">Polysaccharide deacetylase</fullName>
    </submittedName>
</protein>
<dbReference type="InterPro" id="IPR002509">
    <property type="entry name" value="NODB_dom"/>
</dbReference>
<feature type="transmembrane region" description="Helical" evidence="1">
    <location>
        <begin position="12"/>
        <end position="33"/>
    </location>
</feature>
<sequence>MYLGSVKFFKHFIVGIVLLLIIGLSFAAVYLAVMNKNYQKQISELHSETVLAQSTEKPDRSQESEALEYQELYPEMYADLSEKTTVSPHTIYLTFDDGPSDRTAEILDILKEKNVKATFFVIGKEGPKEKELMRRIVDEGHTIAIHTYSHKYEDIYESVESYLADFNKIYHLIYETTGVKPDMFRFPGGSLNIYNARLQMELSSELTRRGFTYYDWNSSSGDADIKTTKDSVYANTTKSAANKDRVIILMHDSVKKKDTVAALPDIIEYFKAKGYDFDKLTNDVKPVAFNYKEE</sequence>
<dbReference type="PROSITE" id="PS51677">
    <property type="entry name" value="NODB"/>
    <property type="match status" value="1"/>
</dbReference>
<dbReference type="GO" id="GO:0016810">
    <property type="term" value="F:hydrolase activity, acting on carbon-nitrogen (but not peptide) bonds"/>
    <property type="evidence" value="ECO:0007669"/>
    <property type="project" value="InterPro"/>
</dbReference>
<dbReference type="Gene3D" id="3.20.20.370">
    <property type="entry name" value="Glycoside hydrolase/deacetylase"/>
    <property type="match status" value="1"/>
</dbReference>
<proteinExistence type="predicted"/>
<organism evidence="3 4">
    <name type="scientific">Sinanaerobacter chloroacetimidivorans</name>
    <dbReference type="NCBI Taxonomy" id="2818044"/>
    <lineage>
        <taxon>Bacteria</taxon>
        <taxon>Bacillati</taxon>
        <taxon>Bacillota</taxon>
        <taxon>Clostridia</taxon>
        <taxon>Peptostreptococcales</taxon>
        <taxon>Anaerovoracaceae</taxon>
        <taxon>Sinanaerobacter</taxon>
    </lineage>
</organism>
<dbReference type="Proteomes" id="UP000675664">
    <property type="component" value="Unassembled WGS sequence"/>
</dbReference>
<keyword evidence="4" id="KW-1185">Reference proteome</keyword>
<dbReference type="AlphaFoldDB" id="A0A8J7VYY6"/>
<evidence type="ECO:0000259" key="2">
    <source>
        <dbReference type="PROSITE" id="PS51677"/>
    </source>
</evidence>
<dbReference type="InterPro" id="IPR050248">
    <property type="entry name" value="Polysacc_deacetylase_ArnD"/>
</dbReference>
<dbReference type="CDD" id="cd10944">
    <property type="entry name" value="CE4_SmPgdA_like"/>
    <property type="match status" value="1"/>
</dbReference>
<reference evidence="3" key="2">
    <citation type="submission" date="2021-04" db="EMBL/GenBank/DDBJ databases">
        <authorList>
            <person name="Liu J."/>
        </authorList>
    </citation>
    <scope>NUCLEOTIDE SEQUENCE</scope>
    <source>
        <strain evidence="3">BAD-6</strain>
    </source>
</reference>
<dbReference type="Pfam" id="PF01522">
    <property type="entry name" value="Polysacc_deac_1"/>
    <property type="match status" value="1"/>
</dbReference>
<reference evidence="3" key="1">
    <citation type="submission" date="2021-04" db="EMBL/GenBank/DDBJ databases">
        <title>Sinoanaerobacter chloroacetimidivorans sp. nov., an obligate anaerobic bacterium isolated from anaerobic sludge.</title>
        <authorList>
            <person name="Bao Y."/>
        </authorList>
    </citation>
    <scope>NUCLEOTIDE SEQUENCE</scope>
    <source>
        <strain evidence="3">BAD-6</strain>
    </source>
</reference>
<evidence type="ECO:0000256" key="1">
    <source>
        <dbReference type="SAM" id="Phobius"/>
    </source>
</evidence>
<keyword evidence="1" id="KW-1133">Transmembrane helix</keyword>
<dbReference type="InterPro" id="IPR011330">
    <property type="entry name" value="Glyco_hydro/deAcase_b/a-brl"/>
</dbReference>
<dbReference type="SUPFAM" id="SSF88713">
    <property type="entry name" value="Glycoside hydrolase/deacetylase"/>
    <property type="match status" value="1"/>
</dbReference>